<sequence>MTEEIRIQIFDGKNYNIWKKRILMYLKWKKCDEVATRARLTTDNETTWNEENLKAMNYIYSGITNDQLEFVSEEETAYGIMKKLDSIYTRESTAIQICVRNKLEKIKLKDYEESSTFFTEFEKLINELKGAGATVTEREKLNYMLRTLPNSLSYIGDLIDAVKESDQTCEFLKNKITMWETREKNDNGQSQSKKSAFKSERKDLEKTCFGCGKPGHIKANYKNTWSRGNSRRISAGGGAYEQGGAH</sequence>
<organism evidence="1 2">
    <name type="scientific">Trachymyrmex septentrionalis</name>
    <dbReference type="NCBI Taxonomy" id="34720"/>
    <lineage>
        <taxon>Eukaryota</taxon>
        <taxon>Metazoa</taxon>
        <taxon>Ecdysozoa</taxon>
        <taxon>Arthropoda</taxon>
        <taxon>Hexapoda</taxon>
        <taxon>Insecta</taxon>
        <taxon>Pterygota</taxon>
        <taxon>Neoptera</taxon>
        <taxon>Endopterygota</taxon>
        <taxon>Hymenoptera</taxon>
        <taxon>Apocrita</taxon>
        <taxon>Aculeata</taxon>
        <taxon>Formicoidea</taxon>
        <taxon>Formicidae</taxon>
        <taxon>Myrmicinae</taxon>
        <taxon>Trachymyrmex</taxon>
    </lineage>
</organism>
<dbReference type="PANTHER" id="PTHR35317">
    <property type="entry name" value="OS04G0629600 PROTEIN"/>
    <property type="match status" value="1"/>
</dbReference>
<dbReference type="Pfam" id="PF14223">
    <property type="entry name" value="Retrotran_gag_2"/>
    <property type="match status" value="1"/>
</dbReference>
<dbReference type="Proteomes" id="UP000078541">
    <property type="component" value="Unassembled WGS sequence"/>
</dbReference>
<dbReference type="STRING" id="34720.A0A151JTB5"/>
<gene>
    <name evidence="1" type="ORF">ALC56_14952</name>
</gene>
<evidence type="ECO:0000313" key="2">
    <source>
        <dbReference type="Proteomes" id="UP000078541"/>
    </source>
</evidence>
<evidence type="ECO:0000313" key="1">
    <source>
        <dbReference type="EMBL" id="KYN30750.1"/>
    </source>
</evidence>
<reference evidence="1 2" key="1">
    <citation type="submission" date="2016-03" db="EMBL/GenBank/DDBJ databases">
        <title>Trachymyrmex septentrionalis WGS genome.</title>
        <authorList>
            <person name="Nygaard S."/>
            <person name="Hu H."/>
            <person name="Boomsma J."/>
            <person name="Zhang G."/>
        </authorList>
    </citation>
    <scope>NUCLEOTIDE SEQUENCE [LARGE SCALE GENOMIC DNA]</scope>
    <source>
        <strain evidence="1">Tsep2-gDNA-1</strain>
        <tissue evidence="1">Whole body</tissue>
    </source>
</reference>
<keyword evidence="2" id="KW-1185">Reference proteome</keyword>
<dbReference type="AlphaFoldDB" id="A0A151JTB5"/>
<protein>
    <submittedName>
        <fullName evidence="1">Copia protein</fullName>
    </submittedName>
</protein>
<proteinExistence type="predicted"/>
<name>A0A151JTB5_9HYME</name>
<dbReference type="EMBL" id="KQ981994">
    <property type="protein sequence ID" value="KYN30750.1"/>
    <property type="molecule type" value="Genomic_DNA"/>
</dbReference>
<accession>A0A151JTB5</accession>
<dbReference type="PANTHER" id="PTHR35317:SF29">
    <property type="entry name" value="CCHC-TYPE DOMAIN-CONTAINING PROTEIN"/>
    <property type="match status" value="1"/>
</dbReference>